<evidence type="ECO:0000259" key="1">
    <source>
        <dbReference type="Pfam" id="PF13480"/>
    </source>
</evidence>
<evidence type="ECO:0000313" key="5">
    <source>
        <dbReference type="Proteomes" id="UP000239648"/>
    </source>
</evidence>
<dbReference type="RefSeq" id="WP_181049638.1">
    <property type="nucleotide sequence ID" value="NZ_PTIT01000004.1"/>
</dbReference>
<dbReference type="GO" id="GO:0016740">
    <property type="term" value="F:transferase activity"/>
    <property type="evidence" value="ECO:0007669"/>
    <property type="project" value="UniProtKB-KW"/>
</dbReference>
<keyword evidence="3" id="KW-0808">Transferase</keyword>
<dbReference type="InterPro" id="IPR016181">
    <property type="entry name" value="Acyl_CoA_acyltransferase"/>
</dbReference>
<keyword evidence="5" id="KW-1185">Reference proteome</keyword>
<accession>A0A2S6G9E4</accession>
<organism evidence="3 4">
    <name type="scientific">Marinobacter persicus</name>
    <dbReference type="NCBI Taxonomy" id="930118"/>
    <lineage>
        <taxon>Bacteria</taxon>
        <taxon>Pseudomonadati</taxon>
        <taxon>Pseudomonadota</taxon>
        <taxon>Gammaproteobacteria</taxon>
        <taxon>Pseudomonadales</taxon>
        <taxon>Marinobacteraceae</taxon>
        <taxon>Marinobacter</taxon>
    </lineage>
</organism>
<evidence type="ECO:0000313" key="3">
    <source>
        <dbReference type="EMBL" id="PPK55720.1"/>
    </source>
</evidence>
<evidence type="ECO:0000313" key="4">
    <source>
        <dbReference type="Proteomes" id="UP000239446"/>
    </source>
</evidence>
<dbReference type="SUPFAM" id="SSF55729">
    <property type="entry name" value="Acyl-CoA N-acyltransferases (Nat)"/>
    <property type="match status" value="1"/>
</dbReference>
<dbReference type="EMBL" id="PTIU01000004">
    <property type="protein sequence ID" value="PPK55720.1"/>
    <property type="molecule type" value="Genomic_DNA"/>
</dbReference>
<evidence type="ECO:0000313" key="2">
    <source>
        <dbReference type="EMBL" id="PPK52734.1"/>
    </source>
</evidence>
<protein>
    <submittedName>
        <fullName evidence="3">CelD/BcsL family acetyltransferase involved in cellulose biosynthesis</fullName>
    </submittedName>
</protein>
<dbReference type="Proteomes" id="UP000239446">
    <property type="component" value="Unassembled WGS sequence"/>
</dbReference>
<dbReference type="Proteomes" id="UP000239648">
    <property type="component" value="Unassembled WGS sequence"/>
</dbReference>
<dbReference type="Gene3D" id="3.40.630.30">
    <property type="match status" value="1"/>
</dbReference>
<name>A0A2S6G9E4_9GAMM</name>
<dbReference type="InterPro" id="IPR038740">
    <property type="entry name" value="BioF2-like_GNAT_dom"/>
</dbReference>
<dbReference type="Pfam" id="PF13480">
    <property type="entry name" value="Acetyltransf_6"/>
    <property type="match status" value="1"/>
</dbReference>
<sequence length="382" mass="43886">MNADRLEVTRQPVPEPAQLQAIWQELEGRSAPPVFLSWQWLGHWLAVYQPPAELLEVREGARVIGLGIVVATEERRHGVLHSHCLRLHQTGYRHQDQIWIEYNGFLAEQGRETDVAEACLRYLCDEMPDWDEFIIGAIDAGEAKFFAGMTGLHSHLRWEAPCFGVDLNALRSSGQHYLSTLSRNTRHQINRAHRLYESRGPLSLVRPDSAHEAVAVFDSIGPLHLHRWGDGPDQSGYANPDFVRFHRSLIEDQWASGGVDLVSLKAGDEVIASFYNLLYDQNVYFYLGGMKTEDDNRLKPGLLGHSLCIEDYRQHGFHYYDFMGGEERYKSQLGSFHCQLVQVSLQRSRFKLRLEDVVRNARNRLRQESAEKLKERLKGRVK</sequence>
<reference evidence="3 4" key="2">
    <citation type="submission" date="2018-02" db="EMBL/GenBank/DDBJ databases">
        <title>Subsurface microbial communities from deep shales in Ohio and West Virginia, USA.</title>
        <authorList>
            <person name="Wrighton K."/>
        </authorList>
    </citation>
    <scope>NUCLEOTIDE SEQUENCE [LARGE SCALE GENOMIC DNA]</scope>
    <source>
        <strain evidence="3 4">UTICA-S1B9</strain>
    </source>
</reference>
<dbReference type="EMBL" id="PTIT01000004">
    <property type="protein sequence ID" value="PPK52734.1"/>
    <property type="molecule type" value="Genomic_DNA"/>
</dbReference>
<proteinExistence type="predicted"/>
<gene>
    <name evidence="3" type="ORF">B0H24_1004124</name>
    <name evidence="2" type="ORF">BY455_10451</name>
</gene>
<reference evidence="2 5" key="1">
    <citation type="submission" date="2018-02" db="EMBL/GenBank/DDBJ databases">
        <title>Deep subsurface shale carbon reservoir microbial communities from Ohio and West Virginia, USA.</title>
        <authorList>
            <person name="Wrighton K."/>
        </authorList>
    </citation>
    <scope>NUCLEOTIDE SEQUENCE [LARGE SCALE GENOMIC DNA]</scope>
    <source>
        <strain evidence="2 5">UTICA-S1B6</strain>
    </source>
</reference>
<comment type="caution">
    <text evidence="3">The sequence shown here is derived from an EMBL/GenBank/DDBJ whole genome shotgun (WGS) entry which is preliminary data.</text>
</comment>
<feature type="domain" description="BioF2-like acetyltransferase" evidence="1">
    <location>
        <begin position="183"/>
        <end position="331"/>
    </location>
</feature>
<dbReference type="AlphaFoldDB" id="A0A2S6G9E4"/>